<protein>
    <submittedName>
        <fullName evidence="4">Molybdate ABC transporter substrate-binding protein</fullName>
    </submittedName>
</protein>
<keyword evidence="3" id="KW-0732">Signal</keyword>
<reference evidence="4 5" key="1">
    <citation type="journal article" date="2019" name="Int. J. Syst. Evol. Microbiol.">
        <title>The Global Catalogue of Microorganisms (GCM) 10K type strain sequencing project: providing services to taxonomists for standard genome sequencing and annotation.</title>
        <authorList>
            <consortium name="The Broad Institute Genomics Platform"/>
            <consortium name="The Broad Institute Genome Sequencing Center for Infectious Disease"/>
            <person name="Wu L."/>
            <person name="Ma J."/>
        </authorList>
    </citation>
    <scope>NUCLEOTIDE SEQUENCE [LARGE SCALE GENOMIC DNA]</scope>
    <source>
        <strain evidence="4 5">JCM 6486</strain>
    </source>
</reference>
<keyword evidence="2" id="KW-0479">Metal-binding</keyword>
<dbReference type="Gene3D" id="3.40.190.10">
    <property type="entry name" value="Periplasmic binding protein-like II"/>
    <property type="match status" value="2"/>
</dbReference>
<dbReference type="SUPFAM" id="SSF53850">
    <property type="entry name" value="Periplasmic binding protein-like II"/>
    <property type="match status" value="1"/>
</dbReference>
<evidence type="ECO:0000313" key="5">
    <source>
        <dbReference type="Proteomes" id="UP001400965"/>
    </source>
</evidence>
<dbReference type="PANTHER" id="PTHR30632:SF0">
    <property type="entry name" value="SULFATE-BINDING PROTEIN"/>
    <property type="match status" value="1"/>
</dbReference>
<proteinExistence type="inferred from homology"/>
<dbReference type="EMBL" id="BAAACP010000001">
    <property type="protein sequence ID" value="GAA0861406.1"/>
    <property type="molecule type" value="Genomic_DNA"/>
</dbReference>
<dbReference type="RefSeq" id="WP_346041325.1">
    <property type="nucleotide sequence ID" value="NZ_BAAACP010000001.1"/>
</dbReference>
<evidence type="ECO:0000313" key="4">
    <source>
        <dbReference type="EMBL" id="GAA0861406.1"/>
    </source>
</evidence>
<name>A0ABN1LX92_9FIRM</name>
<comment type="caution">
    <text evidence="4">The sequence shown here is derived from an EMBL/GenBank/DDBJ whole genome shotgun (WGS) entry which is preliminary data.</text>
</comment>
<dbReference type="InterPro" id="IPR050682">
    <property type="entry name" value="ModA/WtpA"/>
</dbReference>
<dbReference type="PROSITE" id="PS51257">
    <property type="entry name" value="PROKAR_LIPOPROTEIN"/>
    <property type="match status" value="1"/>
</dbReference>
<gene>
    <name evidence="4" type="primary">modA</name>
    <name evidence="4" type="ORF">GCM10008917_02620</name>
</gene>
<dbReference type="PIRSF" id="PIRSF004846">
    <property type="entry name" value="ModA"/>
    <property type="match status" value="1"/>
</dbReference>
<dbReference type="Pfam" id="PF13531">
    <property type="entry name" value="SBP_bac_11"/>
    <property type="match status" value="1"/>
</dbReference>
<dbReference type="Proteomes" id="UP001400965">
    <property type="component" value="Unassembled WGS sequence"/>
</dbReference>
<evidence type="ECO:0000256" key="3">
    <source>
        <dbReference type="ARBA" id="ARBA00022729"/>
    </source>
</evidence>
<dbReference type="NCBIfam" id="TIGR01256">
    <property type="entry name" value="modA"/>
    <property type="match status" value="1"/>
</dbReference>
<evidence type="ECO:0000256" key="2">
    <source>
        <dbReference type="ARBA" id="ARBA00022723"/>
    </source>
</evidence>
<sequence length="250" mass="28234">MHRKFLSLFIILSIGIIVLGCEKHEKTKINVSVAVSLKNPFQEIEKLYEQENKDVDLVLNFGSSGSLKQQIVQGAPCNIFISASKKYMDELQKDNYLLDNEYNEFTKNGLVLASSTKDIKSIDDLKSNEYKKIGIGDLKSVPVGQYANEVIINKGIKNDIENKLVYGKDAKEVLAWVVSGNVDAGFLYSSDTKNKKNLHIYNISNDLHSPIIYPVGIIKSENNLDQIKKFNKYLLSNEVKDILKNYGYES</sequence>
<dbReference type="InterPro" id="IPR005950">
    <property type="entry name" value="ModA"/>
</dbReference>
<accession>A0ABN1LX92</accession>
<keyword evidence="5" id="KW-1185">Reference proteome</keyword>
<evidence type="ECO:0000256" key="1">
    <source>
        <dbReference type="ARBA" id="ARBA00009175"/>
    </source>
</evidence>
<organism evidence="4 5">
    <name type="scientific">Paraclostridium tenue</name>
    <dbReference type="NCBI Taxonomy" id="1737"/>
    <lineage>
        <taxon>Bacteria</taxon>
        <taxon>Bacillati</taxon>
        <taxon>Bacillota</taxon>
        <taxon>Clostridia</taxon>
        <taxon>Peptostreptococcales</taxon>
        <taxon>Peptostreptococcaceae</taxon>
        <taxon>Paraclostridium</taxon>
    </lineage>
</organism>
<comment type="similarity">
    <text evidence="1">Belongs to the bacterial solute-binding protein ModA family.</text>
</comment>
<dbReference type="PANTHER" id="PTHR30632">
    <property type="entry name" value="MOLYBDATE-BINDING PERIPLASMIC PROTEIN"/>
    <property type="match status" value="1"/>
</dbReference>